<sequence>MLTMERHQLILSLLAEKKTVRLQELSDRTNASDSTIRRDLDALEQQGALKRVHGGASSLSASREEAPMSEKTAQYHEQKKIIASLAAGTISKKETIFLDAGSTTTLMIPYLDSSVTVVTNGPEHLPHLAERGITTYVIGGFVKPGTRAIVGANAVENLKQYRFDRCFLGVNGITEEDGLTTPDPEEAAIKKKVLHQSMNRYVLADHSKFGERTFITFAGAEDAILVTDSSGPVVTAMQNNKDIEVMLP</sequence>
<dbReference type="EMBL" id="FNOS01000004">
    <property type="protein sequence ID" value="SDX99541.1"/>
    <property type="molecule type" value="Genomic_DNA"/>
</dbReference>
<evidence type="ECO:0000313" key="6">
    <source>
        <dbReference type="Proteomes" id="UP000198647"/>
    </source>
</evidence>
<dbReference type="Gene3D" id="1.10.10.10">
    <property type="entry name" value="Winged helix-like DNA-binding domain superfamily/Winged helix DNA-binding domain"/>
    <property type="match status" value="1"/>
</dbReference>
<dbReference type="InterPro" id="IPR018356">
    <property type="entry name" value="Tscrpt_reg_HTH_DeoR_CS"/>
</dbReference>
<dbReference type="InterPro" id="IPR001034">
    <property type="entry name" value="DeoR_HTH"/>
</dbReference>
<dbReference type="PROSITE" id="PS00894">
    <property type="entry name" value="HTH_DEOR_1"/>
    <property type="match status" value="1"/>
</dbReference>
<keyword evidence="2" id="KW-0238">DNA-binding</keyword>
<organism evidence="5 6">
    <name type="scientific">Salimicrobium album</name>
    <dbReference type="NCBI Taxonomy" id="50717"/>
    <lineage>
        <taxon>Bacteria</taxon>
        <taxon>Bacillati</taxon>
        <taxon>Bacillota</taxon>
        <taxon>Bacilli</taxon>
        <taxon>Bacillales</taxon>
        <taxon>Bacillaceae</taxon>
        <taxon>Salimicrobium</taxon>
    </lineage>
</organism>
<dbReference type="Pfam" id="PF00455">
    <property type="entry name" value="DeoRC"/>
    <property type="match status" value="1"/>
</dbReference>
<name>A0A1H3G8F7_9BACI</name>
<dbReference type="InterPro" id="IPR014036">
    <property type="entry name" value="DeoR-like_C"/>
</dbReference>
<dbReference type="PANTHER" id="PTHR30363">
    <property type="entry name" value="HTH-TYPE TRANSCRIPTIONAL REGULATOR SRLR-RELATED"/>
    <property type="match status" value="1"/>
</dbReference>
<proteinExistence type="predicted"/>
<dbReference type="SUPFAM" id="SSF46785">
    <property type="entry name" value="Winged helix' DNA-binding domain"/>
    <property type="match status" value="1"/>
</dbReference>
<evidence type="ECO:0000313" key="5">
    <source>
        <dbReference type="EMBL" id="SDX99541.1"/>
    </source>
</evidence>
<protein>
    <submittedName>
        <fullName evidence="5">Transcriptional regulator, DeoR family</fullName>
    </submittedName>
</protein>
<dbReference type="InterPro" id="IPR037171">
    <property type="entry name" value="NagB/RpiA_transferase-like"/>
</dbReference>
<gene>
    <name evidence="5" type="ORF">SAMN04488081_1843</name>
</gene>
<keyword evidence="1" id="KW-0805">Transcription regulation</keyword>
<keyword evidence="6" id="KW-1185">Reference proteome</keyword>
<dbReference type="InterPro" id="IPR050313">
    <property type="entry name" value="Carb_Metab_HTH_regulators"/>
</dbReference>
<comment type="caution">
    <text evidence="5">The sequence shown here is derived from an EMBL/GenBank/DDBJ whole genome shotgun (WGS) entry which is preliminary data.</text>
</comment>
<dbReference type="SMART" id="SM00420">
    <property type="entry name" value="HTH_DEOR"/>
    <property type="match status" value="1"/>
</dbReference>
<dbReference type="SUPFAM" id="SSF100950">
    <property type="entry name" value="NagB/RpiA/CoA transferase-like"/>
    <property type="match status" value="1"/>
</dbReference>
<dbReference type="InterPro" id="IPR036390">
    <property type="entry name" value="WH_DNA-bd_sf"/>
</dbReference>
<dbReference type="InterPro" id="IPR036388">
    <property type="entry name" value="WH-like_DNA-bd_sf"/>
</dbReference>
<accession>A0A1H3G8F7</accession>
<evidence type="ECO:0000256" key="2">
    <source>
        <dbReference type="ARBA" id="ARBA00023125"/>
    </source>
</evidence>
<dbReference type="PROSITE" id="PS51000">
    <property type="entry name" value="HTH_DEOR_2"/>
    <property type="match status" value="1"/>
</dbReference>
<dbReference type="Gene3D" id="3.40.50.1360">
    <property type="match status" value="1"/>
</dbReference>
<reference evidence="5 6" key="1">
    <citation type="submission" date="2016-10" db="EMBL/GenBank/DDBJ databases">
        <authorList>
            <person name="Varghese N."/>
            <person name="Submissions S."/>
        </authorList>
    </citation>
    <scope>NUCLEOTIDE SEQUENCE [LARGE SCALE GENOMIC DNA]</scope>
    <source>
        <strain evidence="5 6">DSM 20748</strain>
    </source>
</reference>
<dbReference type="PRINTS" id="PR00037">
    <property type="entry name" value="HTHLACR"/>
</dbReference>
<evidence type="ECO:0000256" key="1">
    <source>
        <dbReference type="ARBA" id="ARBA00023015"/>
    </source>
</evidence>
<dbReference type="Pfam" id="PF08220">
    <property type="entry name" value="HTH_DeoR"/>
    <property type="match status" value="1"/>
</dbReference>
<evidence type="ECO:0000259" key="4">
    <source>
        <dbReference type="PROSITE" id="PS51000"/>
    </source>
</evidence>
<dbReference type="PANTHER" id="PTHR30363:SF56">
    <property type="entry name" value="TRANSCRIPTIONAL REGULATOR, DEOR FAMILY"/>
    <property type="match status" value="1"/>
</dbReference>
<dbReference type="RefSeq" id="WP_093107321.1">
    <property type="nucleotide sequence ID" value="NZ_FNOS01000004.1"/>
</dbReference>
<dbReference type="Proteomes" id="UP000198647">
    <property type="component" value="Unassembled WGS sequence"/>
</dbReference>
<dbReference type="SMART" id="SM01134">
    <property type="entry name" value="DeoRC"/>
    <property type="match status" value="1"/>
</dbReference>
<evidence type="ECO:0000256" key="3">
    <source>
        <dbReference type="ARBA" id="ARBA00023163"/>
    </source>
</evidence>
<feature type="domain" description="HTH deoR-type" evidence="4">
    <location>
        <begin position="3"/>
        <end position="58"/>
    </location>
</feature>
<keyword evidence="3" id="KW-0804">Transcription</keyword>